<dbReference type="Gene3D" id="3.30.70.270">
    <property type="match status" value="1"/>
</dbReference>
<dbReference type="Pfam" id="PF08388">
    <property type="entry name" value="GIIM"/>
    <property type="match status" value="1"/>
</dbReference>
<dbReference type="SUPFAM" id="SSF56672">
    <property type="entry name" value="DNA/RNA polymerases"/>
    <property type="match status" value="1"/>
</dbReference>
<dbReference type="InterPro" id="IPR030931">
    <property type="entry name" value="Group_II_RT_mat"/>
</dbReference>
<sequence>MRVYYSLYGRLLSKQALYSGFKKVWKAKGAAGIDGQSLSDFASRLDVNLELLLNELREKRYQPLPVRRVEIPKEDGGIRLLGIPAVRDRVVQQALLDILNPIFDPEFHPSSYGYRPGRSCHQAISKATLFIRQYHRRWVVDMDLSKCFDMLDHELIIKAFRRRVADSSILNLLRQFLQSGVIVSGQWEATRVGSPQGGVISPLIANVYLDEFDQEMKRRNHRIVRYADDILILCGSRVAAEQAQRVATQLLEGDLRLKVNERKTHLAHSDEGVKFLGVEISTHYTRIQEKKLISLKTRVKALTKRNRGSQLSRIISELNAVLRGFGYYFRIANSSREYVKLMQWIRRRLRCIQLVHWKRPTRLHKRLRQLGYKGRFKRIKMGSWRSSASPLASYAMPNAWFDEKGLFNLTRIKTGQLALIY</sequence>
<dbReference type="EMBL" id="JBHTJS010000041">
    <property type="protein sequence ID" value="MFD1008737.1"/>
    <property type="molecule type" value="Genomic_DNA"/>
</dbReference>
<keyword evidence="3" id="KW-0548">Nucleotidyltransferase</keyword>
<name>A0ABW3KMB7_9GAMM</name>
<dbReference type="PANTHER" id="PTHR34047">
    <property type="entry name" value="NUCLEAR INTRON MATURASE 1, MITOCHONDRIAL-RELATED"/>
    <property type="match status" value="1"/>
</dbReference>
<dbReference type="PANTHER" id="PTHR34047:SF8">
    <property type="entry name" value="PROTEIN YKFC"/>
    <property type="match status" value="1"/>
</dbReference>
<proteinExistence type="inferred from homology"/>
<dbReference type="InterPro" id="IPR043502">
    <property type="entry name" value="DNA/RNA_pol_sf"/>
</dbReference>
<dbReference type="GO" id="GO:0003964">
    <property type="term" value="F:RNA-directed DNA polymerase activity"/>
    <property type="evidence" value="ECO:0007669"/>
    <property type="project" value="UniProtKB-KW"/>
</dbReference>
<dbReference type="InterPro" id="IPR000477">
    <property type="entry name" value="RT_dom"/>
</dbReference>
<keyword evidence="3" id="KW-0808">Transferase</keyword>
<evidence type="ECO:0000313" key="3">
    <source>
        <dbReference type="EMBL" id="MFD1008737.1"/>
    </source>
</evidence>
<dbReference type="EC" id="2.7.7.49" evidence="3"/>
<comment type="similarity">
    <text evidence="1">Belongs to the bacterial reverse transcriptase family.</text>
</comment>
<accession>A0ABW3KMB7</accession>
<dbReference type="InterPro" id="IPR013597">
    <property type="entry name" value="Mat_intron_G2"/>
</dbReference>
<reference evidence="4" key="1">
    <citation type="journal article" date="2019" name="Int. J. Syst. Evol. Microbiol.">
        <title>The Global Catalogue of Microorganisms (GCM) 10K type strain sequencing project: providing services to taxonomists for standard genome sequencing and annotation.</title>
        <authorList>
            <consortium name="The Broad Institute Genomics Platform"/>
            <consortium name="The Broad Institute Genome Sequencing Center for Infectious Disease"/>
            <person name="Wu L."/>
            <person name="Ma J."/>
        </authorList>
    </citation>
    <scope>NUCLEOTIDE SEQUENCE [LARGE SCALE GENOMIC DNA]</scope>
    <source>
        <strain evidence="4">CCUG 60525</strain>
    </source>
</reference>
<gene>
    <name evidence="3" type="primary">ltrA</name>
    <name evidence="3" type="ORF">ACFQ1C_11280</name>
</gene>
<keyword evidence="3" id="KW-0695">RNA-directed DNA polymerase</keyword>
<dbReference type="InterPro" id="IPR043128">
    <property type="entry name" value="Rev_trsase/Diguanyl_cyclase"/>
</dbReference>
<evidence type="ECO:0000259" key="2">
    <source>
        <dbReference type="PROSITE" id="PS50878"/>
    </source>
</evidence>
<dbReference type="Gene3D" id="3.10.10.10">
    <property type="entry name" value="HIV Type 1 Reverse Transcriptase, subunit A, domain 1"/>
    <property type="match status" value="1"/>
</dbReference>
<feature type="domain" description="Reverse transcriptase" evidence="2">
    <location>
        <begin position="52"/>
        <end position="280"/>
    </location>
</feature>
<dbReference type="InterPro" id="IPR051083">
    <property type="entry name" value="GrpII_Intron_Splice-Mob/Def"/>
</dbReference>
<dbReference type="RefSeq" id="WP_379558716.1">
    <property type="nucleotide sequence ID" value="NZ_JBHTJS010000041.1"/>
</dbReference>
<dbReference type="NCBIfam" id="TIGR04416">
    <property type="entry name" value="group_II_RT_mat"/>
    <property type="match status" value="1"/>
</dbReference>
<dbReference type="PROSITE" id="PS50878">
    <property type="entry name" value="RT_POL"/>
    <property type="match status" value="1"/>
</dbReference>
<dbReference type="Pfam" id="PF00078">
    <property type="entry name" value="RVT_1"/>
    <property type="match status" value="1"/>
</dbReference>
<dbReference type="CDD" id="cd01651">
    <property type="entry name" value="RT_G2_intron"/>
    <property type="match status" value="1"/>
</dbReference>
<organism evidence="3 4">
    <name type="scientific">Oceanisphaera ostreae</name>
    <dbReference type="NCBI Taxonomy" id="914151"/>
    <lineage>
        <taxon>Bacteria</taxon>
        <taxon>Pseudomonadati</taxon>
        <taxon>Pseudomonadota</taxon>
        <taxon>Gammaproteobacteria</taxon>
        <taxon>Aeromonadales</taxon>
        <taxon>Aeromonadaceae</taxon>
        <taxon>Oceanisphaera</taxon>
    </lineage>
</organism>
<evidence type="ECO:0000256" key="1">
    <source>
        <dbReference type="ARBA" id="ARBA00034120"/>
    </source>
</evidence>
<evidence type="ECO:0000313" key="4">
    <source>
        <dbReference type="Proteomes" id="UP001597048"/>
    </source>
</evidence>
<dbReference type="Proteomes" id="UP001597048">
    <property type="component" value="Unassembled WGS sequence"/>
</dbReference>
<comment type="caution">
    <text evidence="3">The sequence shown here is derived from an EMBL/GenBank/DDBJ whole genome shotgun (WGS) entry which is preliminary data.</text>
</comment>
<protein>
    <submittedName>
        <fullName evidence="3">Group II intron reverse transcriptase/maturase</fullName>
        <ecNumber evidence="3">2.7.7.49</ecNumber>
    </submittedName>
</protein>
<keyword evidence="4" id="KW-1185">Reference proteome</keyword>